<name>A0A1H4GQJ1_9BACT</name>
<dbReference type="OrthoDB" id="1494256at2"/>
<dbReference type="Gene3D" id="3.40.1660.10">
    <property type="entry name" value="EreA-like (biosynthetic domain)"/>
    <property type="match status" value="1"/>
</dbReference>
<dbReference type="RefSeq" id="WP_139170421.1">
    <property type="nucleotide sequence ID" value="NZ_BKAT01000072.1"/>
</dbReference>
<proteinExistence type="predicted"/>
<dbReference type="Gene3D" id="3.30.1870.10">
    <property type="entry name" value="EreA-like, domain 2"/>
    <property type="match status" value="1"/>
</dbReference>
<evidence type="ECO:0000313" key="1">
    <source>
        <dbReference type="EMBL" id="SEB10902.1"/>
    </source>
</evidence>
<accession>A0A1H4GQJ1</accession>
<dbReference type="Gene3D" id="1.20.1440.30">
    <property type="entry name" value="Biosynthetic Protein domain"/>
    <property type="match status" value="1"/>
</dbReference>
<organism evidence="1 2">
    <name type="scientific">Chitinophaga terrae</name>
    <name type="common">ex Kim and Jung 2007</name>
    <dbReference type="NCBI Taxonomy" id="408074"/>
    <lineage>
        <taxon>Bacteria</taxon>
        <taxon>Pseudomonadati</taxon>
        <taxon>Bacteroidota</taxon>
        <taxon>Chitinophagia</taxon>
        <taxon>Chitinophagales</taxon>
        <taxon>Chitinophagaceae</taxon>
        <taxon>Chitinophaga</taxon>
    </lineage>
</organism>
<reference evidence="2" key="1">
    <citation type="submission" date="2016-10" db="EMBL/GenBank/DDBJ databases">
        <authorList>
            <person name="Varghese N."/>
            <person name="Submissions S."/>
        </authorList>
    </citation>
    <scope>NUCLEOTIDE SEQUENCE [LARGE SCALE GENOMIC DNA]</scope>
    <source>
        <strain evidence="2">DSM 23920</strain>
    </source>
</reference>
<gene>
    <name evidence="1" type="ORF">SAMN05660909_05531</name>
</gene>
<dbReference type="Proteomes" id="UP000199656">
    <property type="component" value="Unassembled WGS sequence"/>
</dbReference>
<dbReference type="SUPFAM" id="SSF159501">
    <property type="entry name" value="EreA/ChaN-like"/>
    <property type="match status" value="1"/>
</dbReference>
<dbReference type="EMBL" id="FNRL01000047">
    <property type="protein sequence ID" value="SEB10902.1"/>
    <property type="molecule type" value="Genomic_DNA"/>
</dbReference>
<protein>
    <submittedName>
        <fullName evidence="1">Uncharacterized protein</fullName>
    </submittedName>
</protein>
<keyword evidence="2" id="KW-1185">Reference proteome</keyword>
<evidence type="ECO:0000313" key="2">
    <source>
        <dbReference type="Proteomes" id="UP000199656"/>
    </source>
</evidence>
<sequence length="431" mass="48275">MRQFSTYIPPGHCNPNTARLIHMMKVYIKKAVIIILLFAPLLGATAQHAGTVANTPLTTAIRDIATGFDNKIPADTKVVGIGNVTPFARESTELSMAIAGFLVSQKKFRHIVLLYEDWLLRPLNDYLTDKRPFDSTTVDSLVRISLANSSSRNTSFSSFAIWLKKYNLDHSESMVDISGIVADDLIPPAYFLATYIFPADRTSGLMLSKKWGANSYDDESAFKDITTWYQQVSKNTALFNKHKALLVRCAEDIEHNDIIRKGSSLIMKPKVLIDLKTRAMAGLVQKKSDRQTIIYANNEDIARAAFVFNGDTLTSLGLLLHEQLKDRYYSCLTDFGAPSDLNQIDAQTGQLTVTTIPGSEYLQVLSRKKPAFFMPEDKQDFKQYRPRTIFPVIGIEREIVTNSDLPAADALFIIKHLSSTGFLKRITDIAF</sequence>
<dbReference type="AlphaFoldDB" id="A0A1H4GQJ1"/>